<feature type="transmembrane region" description="Helical" evidence="1">
    <location>
        <begin position="6"/>
        <end position="22"/>
    </location>
</feature>
<evidence type="ECO:0000256" key="1">
    <source>
        <dbReference type="SAM" id="Phobius"/>
    </source>
</evidence>
<dbReference type="Proteomes" id="UP001620460">
    <property type="component" value="Unassembled WGS sequence"/>
</dbReference>
<gene>
    <name evidence="2" type="ORF">ISP17_05050</name>
</gene>
<feature type="transmembrane region" description="Helical" evidence="1">
    <location>
        <begin position="83"/>
        <end position="100"/>
    </location>
</feature>
<name>A0ABW8JUF8_9GAMM</name>
<dbReference type="RefSeq" id="WP_404630656.1">
    <property type="nucleotide sequence ID" value="NZ_JADIKM010000001.1"/>
</dbReference>
<sequence>MFFYLALAVLMLLPLLGVWFMVKRVPDSKRSLILVAAATILLTPSWAPVTITVVLVPFGFLFFVTLFTLSWVELAGLVSLFPIWHAIAFPVTALISYFVIRKRPSNNSFKAGGSAAA</sequence>
<protein>
    <submittedName>
        <fullName evidence="2">Uncharacterized protein</fullName>
    </submittedName>
</protein>
<accession>A0ABW8JUF8</accession>
<proteinExistence type="predicted"/>
<keyword evidence="1" id="KW-1133">Transmembrane helix</keyword>
<feature type="transmembrane region" description="Helical" evidence="1">
    <location>
        <begin position="34"/>
        <end position="63"/>
    </location>
</feature>
<organism evidence="2 3">
    <name type="scientific">Dyella ginsengisoli</name>
    <dbReference type="NCBI Taxonomy" id="363848"/>
    <lineage>
        <taxon>Bacteria</taxon>
        <taxon>Pseudomonadati</taxon>
        <taxon>Pseudomonadota</taxon>
        <taxon>Gammaproteobacteria</taxon>
        <taxon>Lysobacterales</taxon>
        <taxon>Rhodanobacteraceae</taxon>
        <taxon>Dyella</taxon>
    </lineage>
</organism>
<keyword evidence="1" id="KW-0472">Membrane</keyword>
<reference evidence="2 3" key="1">
    <citation type="submission" date="2020-10" db="EMBL/GenBank/DDBJ databases">
        <title>Phylogeny of dyella-like bacteria.</title>
        <authorList>
            <person name="Fu J."/>
        </authorList>
    </citation>
    <scope>NUCLEOTIDE SEQUENCE [LARGE SCALE GENOMIC DNA]</scope>
    <source>
        <strain evidence="2 3">Gsoil3046</strain>
    </source>
</reference>
<comment type="caution">
    <text evidence="2">The sequence shown here is derived from an EMBL/GenBank/DDBJ whole genome shotgun (WGS) entry which is preliminary data.</text>
</comment>
<evidence type="ECO:0000313" key="2">
    <source>
        <dbReference type="EMBL" id="MFK2903320.1"/>
    </source>
</evidence>
<evidence type="ECO:0000313" key="3">
    <source>
        <dbReference type="Proteomes" id="UP001620460"/>
    </source>
</evidence>
<keyword evidence="3" id="KW-1185">Reference proteome</keyword>
<keyword evidence="1" id="KW-0812">Transmembrane</keyword>
<dbReference type="EMBL" id="JADIKM010000001">
    <property type="protein sequence ID" value="MFK2903320.1"/>
    <property type="molecule type" value="Genomic_DNA"/>
</dbReference>